<dbReference type="Proteomes" id="UP000184609">
    <property type="component" value="Unassembled WGS sequence"/>
</dbReference>
<accession>A0A1M7ZKA0</accession>
<sequence length="126" mass="14422">MRYIYILFLLLAVSSCQIFESDSKDYTLEELEILYGEIQELSESKSCTNSSEWKFVALGSKPCGGPWEYIAYSSSIDEAKFLEKVKTYNKLQAEDNEKNERFSDCMYVSPPSTVVCEGGKPVFQYD</sequence>
<dbReference type="AlphaFoldDB" id="A0A1M7ZKA0"/>
<gene>
    <name evidence="2" type="ORF">SAMN04488108_3930</name>
</gene>
<keyword evidence="1" id="KW-0732">Signal</keyword>
<feature type="chain" id="PRO_5013337329" description="Lipoprotein" evidence="1">
    <location>
        <begin position="19"/>
        <end position="126"/>
    </location>
</feature>
<organism evidence="2 3">
    <name type="scientific">Algoriphagus zhangzhouensis</name>
    <dbReference type="NCBI Taxonomy" id="1073327"/>
    <lineage>
        <taxon>Bacteria</taxon>
        <taxon>Pseudomonadati</taxon>
        <taxon>Bacteroidota</taxon>
        <taxon>Cytophagia</taxon>
        <taxon>Cytophagales</taxon>
        <taxon>Cyclobacteriaceae</taxon>
        <taxon>Algoriphagus</taxon>
    </lineage>
</organism>
<evidence type="ECO:0000313" key="3">
    <source>
        <dbReference type="Proteomes" id="UP000184609"/>
    </source>
</evidence>
<feature type="signal peptide" evidence="1">
    <location>
        <begin position="1"/>
        <end position="18"/>
    </location>
</feature>
<dbReference type="EMBL" id="FRXN01000007">
    <property type="protein sequence ID" value="SHO65239.1"/>
    <property type="molecule type" value="Genomic_DNA"/>
</dbReference>
<dbReference type="RefSeq" id="WP_073573534.1">
    <property type="nucleotide sequence ID" value="NZ_FRXN01000007.1"/>
</dbReference>
<proteinExistence type="predicted"/>
<evidence type="ECO:0000313" key="2">
    <source>
        <dbReference type="EMBL" id="SHO65239.1"/>
    </source>
</evidence>
<reference evidence="3" key="1">
    <citation type="submission" date="2016-12" db="EMBL/GenBank/DDBJ databases">
        <authorList>
            <person name="Varghese N."/>
            <person name="Submissions S."/>
        </authorList>
    </citation>
    <scope>NUCLEOTIDE SEQUENCE [LARGE SCALE GENOMIC DNA]</scope>
    <source>
        <strain evidence="3">DSM 25035</strain>
    </source>
</reference>
<evidence type="ECO:0000256" key="1">
    <source>
        <dbReference type="SAM" id="SignalP"/>
    </source>
</evidence>
<protein>
    <recommendedName>
        <fullName evidence="4">Lipoprotein</fullName>
    </recommendedName>
</protein>
<keyword evidence="3" id="KW-1185">Reference proteome</keyword>
<evidence type="ECO:0008006" key="4">
    <source>
        <dbReference type="Google" id="ProtNLM"/>
    </source>
</evidence>
<dbReference type="PROSITE" id="PS51257">
    <property type="entry name" value="PROKAR_LIPOPROTEIN"/>
    <property type="match status" value="1"/>
</dbReference>
<dbReference type="OrthoDB" id="5526158at2"/>
<name>A0A1M7ZKA0_9BACT</name>
<dbReference type="STRING" id="1073327.SAMN04488108_3930"/>